<accession>A0A1B2LZC7</accession>
<feature type="region of interest" description="Disordered" evidence="1">
    <location>
        <begin position="54"/>
        <end position="78"/>
    </location>
</feature>
<dbReference type="AlphaFoldDB" id="A0A1B2LZC7"/>
<feature type="compositionally biased region" description="Acidic residues" evidence="1">
    <location>
        <begin position="54"/>
        <end position="68"/>
    </location>
</feature>
<dbReference type="STRING" id="1789224.BFG52_07845"/>
<dbReference type="KEGG" id="ala:BFG52_07845"/>
<evidence type="ECO:0000313" key="2">
    <source>
        <dbReference type="EMBL" id="AOA58277.2"/>
    </source>
</evidence>
<dbReference type="Proteomes" id="UP000093391">
    <property type="component" value="Chromosome"/>
</dbReference>
<gene>
    <name evidence="2" type="ORF">BFG52_07845</name>
</gene>
<protein>
    <submittedName>
        <fullName evidence="2">Uncharacterized protein</fullName>
    </submittedName>
</protein>
<dbReference type="OrthoDB" id="6695043at2"/>
<dbReference type="RefSeq" id="WP_071890106.1">
    <property type="nucleotide sequence ID" value="NZ_CP016895.1"/>
</dbReference>
<name>A0A1B2LZC7_9GAMM</name>
<proteinExistence type="predicted"/>
<dbReference type="EMBL" id="CP016895">
    <property type="protein sequence ID" value="AOA58277.2"/>
    <property type="molecule type" value="Genomic_DNA"/>
</dbReference>
<keyword evidence="3" id="KW-1185">Reference proteome</keyword>
<reference evidence="3" key="1">
    <citation type="submission" date="2016-08" db="EMBL/GenBank/DDBJ databases">
        <authorList>
            <person name="Liu S."/>
        </authorList>
    </citation>
    <scope>NUCLEOTIDE SEQUENCE [LARGE SCALE GENOMIC DNA]</scope>
    <source>
        <strain evidence="3">BRTC-1</strain>
    </source>
</reference>
<sequence>MLTTGRDFEYIRSDFDIPRLNALTACNRRIPPVPINIHRIRLLIEAFMGIEDDEQDNVENNDDDDELLNDLRNFPQGG</sequence>
<organism evidence="2 3">
    <name type="scientific">Acinetobacter larvae</name>
    <dbReference type="NCBI Taxonomy" id="1789224"/>
    <lineage>
        <taxon>Bacteria</taxon>
        <taxon>Pseudomonadati</taxon>
        <taxon>Pseudomonadota</taxon>
        <taxon>Gammaproteobacteria</taxon>
        <taxon>Moraxellales</taxon>
        <taxon>Moraxellaceae</taxon>
        <taxon>Acinetobacter</taxon>
    </lineage>
</organism>
<evidence type="ECO:0000313" key="3">
    <source>
        <dbReference type="Proteomes" id="UP000093391"/>
    </source>
</evidence>
<evidence type="ECO:0000256" key="1">
    <source>
        <dbReference type="SAM" id="MobiDB-lite"/>
    </source>
</evidence>